<evidence type="ECO:0000256" key="5">
    <source>
        <dbReference type="ARBA" id="ARBA00023288"/>
    </source>
</evidence>
<evidence type="ECO:0000256" key="8">
    <source>
        <dbReference type="SAM" id="SignalP"/>
    </source>
</evidence>
<keyword evidence="5 6" id="KW-0449">Lipoprotein</keyword>
<dbReference type="eggNOG" id="COG1464">
    <property type="taxonomic scope" value="Bacteria"/>
</dbReference>
<evidence type="ECO:0000256" key="1">
    <source>
        <dbReference type="ARBA" id="ARBA00004635"/>
    </source>
</evidence>
<evidence type="ECO:0000256" key="6">
    <source>
        <dbReference type="PIRNR" id="PIRNR002854"/>
    </source>
</evidence>
<reference evidence="9 10" key="1">
    <citation type="journal article" date="2013" name="Int. J. Syst. Evol. Microbiol.">
        <title>Tumebacillus flagellatus sp. nov., an alpha-amylase/pullulanase-producing bacterium isolated from cassava wastewater.</title>
        <authorList>
            <person name="Wang Q."/>
            <person name="Xie N."/>
            <person name="Qin Y."/>
            <person name="Shen N."/>
            <person name="Zhu J."/>
            <person name="Mi H."/>
            <person name="Huang R."/>
        </authorList>
    </citation>
    <scope>NUCLEOTIDE SEQUENCE [LARGE SCALE GENOMIC DNA]</scope>
    <source>
        <strain evidence="9 10">GST4</strain>
    </source>
</reference>
<dbReference type="PANTHER" id="PTHR30429">
    <property type="entry name" value="D-METHIONINE-BINDING LIPOPROTEIN METQ"/>
    <property type="match status" value="1"/>
</dbReference>
<dbReference type="CDD" id="cd13597">
    <property type="entry name" value="PBP2_lipoprotein_Tp32"/>
    <property type="match status" value="1"/>
</dbReference>
<dbReference type="OrthoDB" id="9812878at2"/>
<gene>
    <name evidence="9" type="ORF">EL26_16580</name>
</gene>
<evidence type="ECO:0000256" key="2">
    <source>
        <dbReference type="ARBA" id="ARBA00022729"/>
    </source>
</evidence>
<dbReference type="Proteomes" id="UP000027931">
    <property type="component" value="Unassembled WGS sequence"/>
</dbReference>
<dbReference type="STRING" id="1157490.EL26_16580"/>
<sequence>MKKLILGAASLLLSVSLIGCGSSSTKNESAGSTTTEGGNKVVTLKVGASPVPHEEILKAIEPQLEKEGVKLDIVTFNDYVQPNLKLADGTLDANFFQHVPYMESFAKDHKLDLTALTAVHVEPIGGYSKKYKSVDELPDGATIAVPNDVTNEGRVLVLLQKKGLIKLKDGVGINGTLKDITENKKNFKFKELEAAMLPRVLPEVDLDMINTNYALEAKLVPTKDALILEDKDSPYANVLTVNTKDKDNEALKKLAQALNSPEAKKFIEDKYQGSIIPAF</sequence>
<organism evidence="9 10">
    <name type="scientific">Tumebacillus flagellatus</name>
    <dbReference type="NCBI Taxonomy" id="1157490"/>
    <lineage>
        <taxon>Bacteria</taxon>
        <taxon>Bacillati</taxon>
        <taxon>Bacillota</taxon>
        <taxon>Bacilli</taxon>
        <taxon>Bacillales</taxon>
        <taxon>Alicyclobacillaceae</taxon>
        <taxon>Tumebacillus</taxon>
    </lineage>
</organism>
<keyword evidence="10" id="KW-1185">Reference proteome</keyword>
<dbReference type="InterPro" id="IPR004872">
    <property type="entry name" value="Lipoprotein_NlpA"/>
</dbReference>
<dbReference type="PROSITE" id="PS51257">
    <property type="entry name" value="PROKAR_LIPOPROTEIN"/>
    <property type="match status" value="1"/>
</dbReference>
<proteinExistence type="inferred from homology"/>
<feature type="lipid moiety-binding region" description="S-diacylglycerol cysteine" evidence="7">
    <location>
        <position position="20"/>
    </location>
</feature>
<protein>
    <recommendedName>
        <fullName evidence="6">Lipoprotein</fullName>
    </recommendedName>
</protein>
<feature type="chain" id="PRO_5038828041" description="Lipoprotein" evidence="8">
    <location>
        <begin position="20"/>
        <end position="279"/>
    </location>
</feature>
<dbReference type="PANTHER" id="PTHR30429:SF0">
    <property type="entry name" value="METHIONINE-BINDING LIPOPROTEIN METQ"/>
    <property type="match status" value="1"/>
</dbReference>
<evidence type="ECO:0000256" key="7">
    <source>
        <dbReference type="PIRSR" id="PIRSR002854-1"/>
    </source>
</evidence>
<dbReference type="SUPFAM" id="SSF53850">
    <property type="entry name" value="Periplasmic binding protein-like II"/>
    <property type="match status" value="1"/>
</dbReference>
<name>A0A074LP41_9BACL</name>
<keyword evidence="2 8" id="KW-0732">Signal</keyword>
<dbReference type="AlphaFoldDB" id="A0A074LP41"/>
<evidence type="ECO:0000256" key="3">
    <source>
        <dbReference type="ARBA" id="ARBA00023136"/>
    </source>
</evidence>
<feature type="signal peptide" evidence="8">
    <location>
        <begin position="1"/>
        <end position="19"/>
    </location>
</feature>
<comment type="subcellular location">
    <subcellularLocation>
        <location evidence="1">Membrane</location>
        <topology evidence="1">Lipid-anchor</topology>
    </subcellularLocation>
</comment>
<evidence type="ECO:0000313" key="9">
    <source>
        <dbReference type="EMBL" id="KEO82265.1"/>
    </source>
</evidence>
<dbReference type="PIRSF" id="PIRSF002854">
    <property type="entry name" value="MetQ"/>
    <property type="match status" value="1"/>
</dbReference>
<dbReference type="EMBL" id="JMIR01000025">
    <property type="protein sequence ID" value="KEO82265.1"/>
    <property type="molecule type" value="Genomic_DNA"/>
</dbReference>
<dbReference type="RefSeq" id="WP_038090963.1">
    <property type="nucleotide sequence ID" value="NZ_JMIR01000025.1"/>
</dbReference>
<evidence type="ECO:0000313" key="10">
    <source>
        <dbReference type="Proteomes" id="UP000027931"/>
    </source>
</evidence>
<dbReference type="Gene3D" id="3.40.190.10">
    <property type="entry name" value="Periplasmic binding protein-like II"/>
    <property type="match status" value="2"/>
</dbReference>
<dbReference type="Pfam" id="PF03180">
    <property type="entry name" value="Lipoprotein_9"/>
    <property type="match status" value="1"/>
</dbReference>
<comment type="similarity">
    <text evidence="6">Belongs to the nlpA lipoprotein family.</text>
</comment>
<keyword evidence="3" id="KW-0472">Membrane</keyword>
<dbReference type="GO" id="GO:0016020">
    <property type="term" value="C:membrane"/>
    <property type="evidence" value="ECO:0007669"/>
    <property type="project" value="UniProtKB-SubCell"/>
</dbReference>
<comment type="caution">
    <text evidence="9">The sequence shown here is derived from an EMBL/GenBank/DDBJ whole genome shotgun (WGS) entry which is preliminary data.</text>
</comment>
<keyword evidence="4" id="KW-0564">Palmitate</keyword>
<accession>A0A074LP41</accession>
<evidence type="ECO:0000256" key="4">
    <source>
        <dbReference type="ARBA" id="ARBA00023139"/>
    </source>
</evidence>